<reference evidence="1" key="1">
    <citation type="submission" date="2020-10" db="EMBL/GenBank/DDBJ databases">
        <authorList>
            <person name="Castelo-Branco R."/>
            <person name="Eusebio N."/>
            <person name="Adriana R."/>
            <person name="Vieira A."/>
            <person name="Brugerolle De Fraissinette N."/>
            <person name="Rezende De Castro R."/>
            <person name="Schneider M.P."/>
            <person name="Vasconcelos V."/>
            <person name="Leao P.N."/>
        </authorList>
    </citation>
    <scope>NUCLEOTIDE SEQUENCE</scope>
    <source>
        <strain evidence="1">LEGE 07157</strain>
    </source>
</reference>
<dbReference type="AlphaFoldDB" id="A0A8J7J9Z8"/>
<name>A0A8J7J9Z8_9CYAN</name>
<accession>A0A8J7J9Z8</accession>
<dbReference type="Proteomes" id="UP000654482">
    <property type="component" value="Unassembled WGS sequence"/>
</dbReference>
<comment type="caution">
    <text evidence="1">The sequence shown here is derived from an EMBL/GenBank/DDBJ whole genome shotgun (WGS) entry which is preliminary data.</text>
</comment>
<dbReference type="RefSeq" id="WP_194029027.1">
    <property type="nucleotide sequence ID" value="NZ_JADEWZ010000010.1"/>
</dbReference>
<organism evidence="1 2">
    <name type="scientific">Lusitaniella coriacea LEGE 07157</name>
    <dbReference type="NCBI Taxonomy" id="945747"/>
    <lineage>
        <taxon>Bacteria</taxon>
        <taxon>Bacillati</taxon>
        <taxon>Cyanobacteriota</taxon>
        <taxon>Cyanophyceae</taxon>
        <taxon>Spirulinales</taxon>
        <taxon>Lusitaniellaceae</taxon>
        <taxon>Lusitaniella</taxon>
    </lineage>
</organism>
<protein>
    <submittedName>
        <fullName evidence="1">Uncharacterized protein</fullName>
    </submittedName>
</protein>
<evidence type="ECO:0000313" key="1">
    <source>
        <dbReference type="EMBL" id="MBE9115935.1"/>
    </source>
</evidence>
<gene>
    <name evidence="1" type="ORF">IQ249_08525</name>
</gene>
<sequence>MDEQLQQAIEEVQRCSLGSEERESALSALVKHILRSRKVFRFCQGQPLWGIYEEVYQRLKVRLTEELNSTIDDYNLENPSVREWASNRLNIVYRSAIDHALLKRLAIEAQNQEPSTELRQYALRELVGAIQVSGRLCHPHRGRWNPQFYELVYEETVNQILIYVCQKIHLYNPNRGDGKFMNWVNFKLDKKFLDIAQQFRNSEDLPNLSEIENIPTPEYPPSIANCIQQVIERDPDNLFTKTHIRGNQKATFKAIVLARLLGKSWEEISQELGEIPVATLSGFFYRCCKKFSYLFEQCRY</sequence>
<evidence type="ECO:0000313" key="2">
    <source>
        <dbReference type="Proteomes" id="UP000654482"/>
    </source>
</evidence>
<proteinExistence type="predicted"/>
<dbReference type="EMBL" id="JADEWZ010000010">
    <property type="protein sequence ID" value="MBE9115935.1"/>
    <property type="molecule type" value="Genomic_DNA"/>
</dbReference>
<keyword evidence="2" id="KW-1185">Reference proteome</keyword>